<dbReference type="PROSITE" id="PS50016">
    <property type="entry name" value="ZF_PHD_2"/>
    <property type="match status" value="1"/>
</dbReference>
<dbReference type="SMART" id="SM00249">
    <property type="entry name" value="PHD"/>
    <property type="match status" value="2"/>
</dbReference>
<feature type="compositionally biased region" description="Basic residues" evidence="7">
    <location>
        <begin position="885"/>
        <end position="900"/>
    </location>
</feature>
<comment type="similarity">
    <text evidence="5">Belongs to the JADE family.</text>
</comment>
<dbReference type="AlphaFoldDB" id="A0A2T7PP80"/>
<feature type="region of interest" description="Disordered" evidence="7">
    <location>
        <begin position="1"/>
        <end position="69"/>
    </location>
</feature>
<feature type="compositionally biased region" description="Low complexity" evidence="7">
    <location>
        <begin position="1198"/>
        <end position="1212"/>
    </location>
</feature>
<accession>A0A2T7PP80</accession>
<dbReference type="Pfam" id="PF10513">
    <property type="entry name" value="EPL1"/>
    <property type="match status" value="1"/>
</dbReference>
<evidence type="ECO:0000256" key="5">
    <source>
        <dbReference type="ARBA" id="ARBA00038371"/>
    </source>
</evidence>
<dbReference type="InterPro" id="IPR019542">
    <property type="entry name" value="Enhancer_polycomb-like_N"/>
</dbReference>
<dbReference type="Gene3D" id="3.30.40.10">
    <property type="entry name" value="Zinc/RING finger domain, C3HC4 (zinc finger)"/>
    <property type="match status" value="2"/>
</dbReference>
<keyword evidence="4" id="KW-0862">Zinc</keyword>
<dbReference type="EMBL" id="PZQS01000003">
    <property type="protein sequence ID" value="PVD35229.1"/>
    <property type="molecule type" value="Genomic_DNA"/>
</dbReference>
<feature type="region of interest" description="Disordered" evidence="7">
    <location>
        <begin position="1189"/>
        <end position="1212"/>
    </location>
</feature>
<dbReference type="FunFam" id="3.30.40.10:FF:000004">
    <property type="entry name" value="Jade family PHD finger 2"/>
    <property type="match status" value="1"/>
</dbReference>
<evidence type="ECO:0000259" key="8">
    <source>
        <dbReference type="PROSITE" id="PS50016"/>
    </source>
</evidence>
<dbReference type="Proteomes" id="UP000245119">
    <property type="component" value="Linkage Group LG3"/>
</dbReference>
<evidence type="ECO:0000256" key="4">
    <source>
        <dbReference type="ARBA" id="ARBA00022833"/>
    </source>
</evidence>
<feature type="domain" description="PHD-type" evidence="8">
    <location>
        <begin position="233"/>
        <end position="283"/>
    </location>
</feature>
<dbReference type="PANTHER" id="PTHR13793">
    <property type="entry name" value="PHD FINGER PROTEINS"/>
    <property type="match status" value="1"/>
</dbReference>
<dbReference type="Pfam" id="PF13832">
    <property type="entry name" value="zf-HC5HC2H_2"/>
    <property type="match status" value="1"/>
</dbReference>
<evidence type="ECO:0000313" key="11">
    <source>
        <dbReference type="Proteomes" id="UP000245119"/>
    </source>
</evidence>
<evidence type="ECO:0000256" key="1">
    <source>
        <dbReference type="ARBA" id="ARBA00022723"/>
    </source>
</evidence>
<dbReference type="Pfam" id="PF13831">
    <property type="entry name" value="PHD_2"/>
    <property type="match status" value="1"/>
</dbReference>
<dbReference type="InterPro" id="IPR050701">
    <property type="entry name" value="Histone_Mod_Regulator"/>
</dbReference>
<evidence type="ECO:0000256" key="3">
    <source>
        <dbReference type="ARBA" id="ARBA00022771"/>
    </source>
</evidence>
<keyword evidence="11" id="KW-1185">Reference proteome</keyword>
<dbReference type="OrthoDB" id="20839at2759"/>
<sequence>MSPNKTKKGAVAIQESSPEPGPSALKRQRSKMSSEDEDEPIPRKGASKATSSKYGSHHMRSPSFGSHNKPAELFRKDLISAMKLADSEPLQEGSYFLISDPWKQEWEKGVQVPVNMSDIVQADIKEIREKSKLGDFKIPHKLLRERADSQYKKGLHELTGMPQLAELLVRYDLDDLDVCWLEEVNFTRQELGLSQINEWNMERVMEELENQCHEKMTAVMKTEEGLGIEYDEDVVCDVCRSPESEDTNEMVFCDGCDICIHQACYGIQSIPEGSWLCRTCALGIKPRCILCPKTGGAMKSTRSGTKWAHVSCALWIPEVSIGVPEKMEPITKISNIPPSRWGLCCNLCKERVGACIQCSVKTCKTAFHVTCGFQNGLEMKTVLDENDEADGVKLKAYCTKHTKKRERGQSESDLDSPRKEGPPTSKKELTQQEKANLRAKKLKQLEEEFYKVVDVADVARVLQLDEEIVDLIYVYWKLKRKSNWDRPLLTPRREEAEMLEKQQEDSLVARMKMFVHLRQDLERVRNLCYMIGKREKMKRQFFRYKEYVFAGMVRVLLDKHINLSDSDVEGITSNYHFDSIYDDYGHSFPQLMDYQSAEETTEGDDSTLKTPGKGRVIEDIAESGDDSAQQDVGVLTSDVNTKMDEESLRMLARGERWSGEFVRTGFFKRRRHRKWIRGPFGSVSKLSAKCESQCEVKAGTIEAETTDKEDSTHAVSADESEIDNPVIVKKEILDQGANKGKNSEGNLPPIPKIVVVSPKGKITEKLRIRRKKRQRGRKPWHVKKFHHAEIAAKIGLVGDEELKEMGCEEVRDVGGTTNDASECEETIVTAGDAQAVAVEIVVSTERDSDNLGENVESMTDPEPECPVVSLPAGSFEAASESKQSRRERSRHRKRIARSNRARATCEDPSIKVQPDEGGLSVQARVFDIEKYPGKKRKVDAVFMEGKKEQNDQLELAEKELAPDVKVEYSISSRQRRKTLHQTRLNMNKALSALAESSDDDFVSPKLMVSTNFARRRSHIKQERRQSVQDLKQSDDESSKDEEKKEREEKEDAEEGLSDGINAVLLCNPQQPADGITDQTLPRLRTASIRPELNGLLRKSKLTVKESVKEKVQNRLLKSRHRWRTNSNGLHNGSQIKIDDFCSVDKNQDSSEIIKKQVSKNRVLHEMNPERGYGAEKNIFGAHYTPKGSLSGYKIPKRTSQSSLPTTPTSPLQSAPSLGCVGIVERACIELSPDLQPTRRRLDNRLEGKSSVKKVFHSLDVETTASSMARPW</sequence>
<gene>
    <name evidence="10" type="ORF">C0Q70_06510</name>
</gene>
<evidence type="ECO:0008006" key="12">
    <source>
        <dbReference type="Google" id="ProtNLM"/>
    </source>
</evidence>
<organism evidence="10 11">
    <name type="scientific">Pomacea canaliculata</name>
    <name type="common">Golden apple snail</name>
    <dbReference type="NCBI Taxonomy" id="400727"/>
    <lineage>
        <taxon>Eukaryota</taxon>
        <taxon>Metazoa</taxon>
        <taxon>Spiralia</taxon>
        <taxon>Lophotrochozoa</taxon>
        <taxon>Mollusca</taxon>
        <taxon>Gastropoda</taxon>
        <taxon>Caenogastropoda</taxon>
        <taxon>Architaenioglossa</taxon>
        <taxon>Ampullarioidea</taxon>
        <taxon>Ampullariidae</taxon>
        <taxon>Pomacea</taxon>
    </lineage>
</organism>
<dbReference type="CDD" id="cd15573">
    <property type="entry name" value="PHD_JADE"/>
    <property type="match status" value="1"/>
</dbReference>
<dbReference type="FunFam" id="3.30.40.10:FF:000030">
    <property type="entry name" value="Protein Jade-1 isoform 1"/>
    <property type="match status" value="1"/>
</dbReference>
<dbReference type="PANTHER" id="PTHR13793:SF160">
    <property type="entry name" value="PHD FINGER PROTEIN RHINOCEROS"/>
    <property type="match status" value="1"/>
</dbReference>
<protein>
    <recommendedName>
        <fullName evidence="12">PHD-type domain-containing protein</fullName>
    </recommendedName>
</protein>
<proteinExistence type="inferred from homology"/>
<keyword evidence="3 6" id="KW-0863">Zinc-finger</keyword>
<evidence type="ECO:0000256" key="7">
    <source>
        <dbReference type="SAM" id="MobiDB-lite"/>
    </source>
</evidence>
<keyword evidence="1" id="KW-0479">Metal-binding</keyword>
<feature type="compositionally biased region" description="Basic and acidic residues" evidence="7">
    <location>
        <begin position="1019"/>
        <end position="1049"/>
    </location>
</feature>
<dbReference type="InterPro" id="IPR013083">
    <property type="entry name" value="Znf_RING/FYVE/PHD"/>
</dbReference>
<dbReference type="InterPro" id="IPR019787">
    <property type="entry name" value="Znf_PHD-finger"/>
</dbReference>
<feature type="domain" description="PHD-type" evidence="9">
    <location>
        <begin position="285"/>
        <end position="402"/>
    </location>
</feature>
<evidence type="ECO:0000259" key="9">
    <source>
        <dbReference type="PROSITE" id="PS51805"/>
    </source>
</evidence>
<keyword evidence="2" id="KW-0677">Repeat</keyword>
<feature type="region of interest" description="Disordered" evidence="7">
    <location>
        <begin position="403"/>
        <end position="432"/>
    </location>
</feature>
<dbReference type="SUPFAM" id="SSF57903">
    <property type="entry name" value="FYVE/PHD zinc finger"/>
    <property type="match status" value="1"/>
</dbReference>
<evidence type="ECO:0000256" key="2">
    <source>
        <dbReference type="ARBA" id="ARBA00022737"/>
    </source>
</evidence>
<dbReference type="InterPro" id="IPR034732">
    <property type="entry name" value="EPHD"/>
</dbReference>
<feature type="region of interest" description="Disordered" evidence="7">
    <location>
        <begin position="1013"/>
        <end position="1057"/>
    </location>
</feature>
<dbReference type="GO" id="GO:0008270">
    <property type="term" value="F:zinc ion binding"/>
    <property type="evidence" value="ECO:0007669"/>
    <property type="project" value="UniProtKB-KW"/>
</dbReference>
<feature type="region of interest" description="Disordered" evidence="7">
    <location>
        <begin position="873"/>
        <end position="913"/>
    </location>
</feature>
<dbReference type="InterPro" id="IPR001965">
    <property type="entry name" value="Znf_PHD"/>
</dbReference>
<dbReference type="PROSITE" id="PS51805">
    <property type="entry name" value="EPHD"/>
    <property type="match status" value="1"/>
</dbReference>
<dbReference type="CDD" id="cd15671">
    <property type="entry name" value="ePHD_JADE"/>
    <property type="match status" value="1"/>
</dbReference>
<comment type="caution">
    <text evidence="10">The sequence shown here is derived from an EMBL/GenBank/DDBJ whole genome shotgun (WGS) entry which is preliminary data.</text>
</comment>
<name>A0A2T7PP80_POMCA</name>
<dbReference type="InterPro" id="IPR011011">
    <property type="entry name" value="Znf_FYVE_PHD"/>
</dbReference>
<evidence type="ECO:0000256" key="6">
    <source>
        <dbReference type="PROSITE-ProRule" id="PRU00146"/>
    </source>
</evidence>
<reference evidence="10 11" key="1">
    <citation type="submission" date="2018-04" db="EMBL/GenBank/DDBJ databases">
        <title>The genome of golden apple snail Pomacea canaliculata provides insight into stress tolerance and invasive adaptation.</title>
        <authorList>
            <person name="Liu C."/>
            <person name="Liu B."/>
            <person name="Ren Y."/>
            <person name="Zhang Y."/>
            <person name="Wang H."/>
            <person name="Li S."/>
            <person name="Jiang F."/>
            <person name="Yin L."/>
            <person name="Zhang G."/>
            <person name="Qian W."/>
            <person name="Fan W."/>
        </authorList>
    </citation>
    <scope>NUCLEOTIDE SEQUENCE [LARGE SCALE GENOMIC DNA]</scope>
    <source>
        <strain evidence="10">SZHN2017</strain>
        <tissue evidence="10">Muscle</tissue>
    </source>
</reference>
<dbReference type="GO" id="GO:0006357">
    <property type="term" value="P:regulation of transcription by RNA polymerase II"/>
    <property type="evidence" value="ECO:0007669"/>
    <property type="project" value="TreeGrafter"/>
</dbReference>
<evidence type="ECO:0000313" key="10">
    <source>
        <dbReference type="EMBL" id="PVD35229.1"/>
    </source>
</evidence>
<feature type="compositionally biased region" description="Basic and acidic residues" evidence="7">
    <location>
        <begin position="407"/>
        <end position="431"/>
    </location>
</feature>
<dbReference type="STRING" id="400727.A0A2T7PP80"/>